<comment type="caution">
    <text evidence="5">The sequence shown here is derived from an EMBL/GenBank/DDBJ whole genome shotgun (WGS) entry which is preliminary data.</text>
</comment>
<dbReference type="Pfam" id="PF00232">
    <property type="entry name" value="Glyco_hydro_1"/>
    <property type="match status" value="1"/>
</dbReference>
<name>A0A3L7IX13_9MICO</name>
<evidence type="ECO:0000256" key="4">
    <source>
        <dbReference type="RuleBase" id="RU003690"/>
    </source>
</evidence>
<organism evidence="5 6">
    <name type="scientific">Mycetocola zhadangensis</name>
    <dbReference type="NCBI Taxonomy" id="1164595"/>
    <lineage>
        <taxon>Bacteria</taxon>
        <taxon>Bacillati</taxon>
        <taxon>Actinomycetota</taxon>
        <taxon>Actinomycetes</taxon>
        <taxon>Micrococcales</taxon>
        <taxon>Microbacteriaceae</taxon>
        <taxon>Mycetocola</taxon>
    </lineage>
</organism>
<dbReference type="EMBL" id="RCWJ01000003">
    <property type="protein sequence ID" value="RLQ82784.1"/>
    <property type="molecule type" value="Genomic_DNA"/>
</dbReference>
<dbReference type="Gene3D" id="3.20.20.80">
    <property type="entry name" value="Glycosidases"/>
    <property type="match status" value="1"/>
</dbReference>
<dbReference type="GO" id="GO:0005975">
    <property type="term" value="P:carbohydrate metabolic process"/>
    <property type="evidence" value="ECO:0007669"/>
    <property type="project" value="InterPro"/>
</dbReference>
<dbReference type="AlphaFoldDB" id="A0A3L7IX13"/>
<evidence type="ECO:0000256" key="3">
    <source>
        <dbReference type="ARBA" id="ARBA00023295"/>
    </source>
</evidence>
<evidence type="ECO:0000256" key="2">
    <source>
        <dbReference type="ARBA" id="ARBA00022801"/>
    </source>
</evidence>
<dbReference type="InterPro" id="IPR017853">
    <property type="entry name" value="GH"/>
</dbReference>
<accession>A0A3L7IX13</accession>
<dbReference type="SUPFAM" id="SSF51445">
    <property type="entry name" value="(Trans)glycosidases"/>
    <property type="match status" value="1"/>
</dbReference>
<sequence>MAESGSRLASARGAMMDARAHLQLAEPLWLFAHPYPGLSVEIGPGPRGHPEHQVWSFLDNFEWGYGYSKTFGIVRVNYETLERLPKDSALWYAQLASSHRIPS</sequence>
<evidence type="ECO:0000313" key="5">
    <source>
        <dbReference type="EMBL" id="RLQ82784.1"/>
    </source>
</evidence>
<dbReference type="GO" id="GO:0008422">
    <property type="term" value="F:beta-glucosidase activity"/>
    <property type="evidence" value="ECO:0007669"/>
    <property type="project" value="TreeGrafter"/>
</dbReference>
<evidence type="ECO:0000256" key="1">
    <source>
        <dbReference type="ARBA" id="ARBA00010838"/>
    </source>
</evidence>
<proteinExistence type="inferred from homology"/>
<keyword evidence="2 5" id="KW-0378">Hydrolase</keyword>
<dbReference type="Proteomes" id="UP000282460">
    <property type="component" value="Unassembled WGS sequence"/>
</dbReference>
<gene>
    <name evidence="5" type="ORF">D9V28_12620</name>
</gene>
<comment type="similarity">
    <text evidence="1 4">Belongs to the glycosyl hydrolase 1 family.</text>
</comment>
<dbReference type="OrthoDB" id="9765195at2"/>
<protein>
    <submittedName>
        <fullName evidence="5">Glycosyl hydrolase family protein</fullName>
    </submittedName>
</protein>
<evidence type="ECO:0000313" key="6">
    <source>
        <dbReference type="Proteomes" id="UP000282460"/>
    </source>
</evidence>
<reference evidence="5 6" key="1">
    <citation type="submission" date="2018-10" db="EMBL/GenBank/DDBJ databases">
        <authorList>
            <person name="Li J."/>
        </authorList>
    </citation>
    <scope>NUCLEOTIDE SEQUENCE [LARGE SCALE GENOMIC DNA]</scope>
    <source>
        <strain evidence="5 6">ZD1-4</strain>
    </source>
</reference>
<dbReference type="PANTHER" id="PTHR10353">
    <property type="entry name" value="GLYCOSYL HYDROLASE"/>
    <property type="match status" value="1"/>
</dbReference>
<dbReference type="InterPro" id="IPR001360">
    <property type="entry name" value="Glyco_hydro_1"/>
</dbReference>
<keyword evidence="3" id="KW-0326">Glycosidase</keyword>
<dbReference type="PANTHER" id="PTHR10353:SF36">
    <property type="entry name" value="LP05116P"/>
    <property type="match status" value="1"/>
</dbReference>
<keyword evidence="6" id="KW-1185">Reference proteome</keyword>